<dbReference type="Proteomes" id="UP000016660">
    <property type="component" value="Unassembled WGS sequence"/>
</dbReference>
<organism evidence="1 2">
    <name type="scientific">Prevotella disiens JCM 6334 = ATCC 29426</name>
    <dbReference type="NCBI Taxonomy" id="1235811"/>
    <lineage>
        <taxon>Bacteria</taxon>
        <taxon>Pseudomonadati</taxon>
        <taxon>Bacteroidota</taxon>
        <taxon>Bacteroidia</taxon>
        <taxon>Bacteroidales</taxon>
        <taxon>Prevotellaceae</taxon>
        <taxon>Prevotella</taxon>
    </lineage>
</organism>
<dbReference type="EMBL" id="AWUY01000177">
    <property type="protein sequence ID" value="ERJ75296.1"/>
    <property type="molecule type" value="Genomic_DNA"/>
</dbReference>
<evidence type="ECO:0000313" key="1">
    <source>
        <dbReference type="EMBL" id="ERJ75296.1"/>
    </source>
</evidence>
<evidence type="ECO:0000313" key="2">
    <source>
        <dbReference type="Proteomes" id="UP000016660"/>
    </source>
</evidence>
<sequence>MHLKTYCFYFLRENRNLPNSLEKVFCFSTFAVSLWERGLNSRTCLTSLTIPTRTKRKQLASSKYLQQ</sequence>
<protein>
    <submittedName>
        <fullName evidence="1">Uncharacterized protein</fullName>
    </submittedName>
</protein>
<comment type="caution">
    <text evidence="1">The sequence shown here is derived from an EMBL/GenBank/DDBJ whole genome shotgun (WGS) entry which is preliminary data.</text>
</comment>
<name>A0ABN0NQU2_9BACT</name>
<accession>A0ABN0NQU2</accession>
<gene>
    <name evidence="1" type="ORF">HMPREF0653_01923</name>
</gene>
<proteinExistence type="predicted"/>
<keyword evidence="2" id="KW-1185">Reference proteome</keyword>
<reference evidence="1 2" key="1">
    <citation type="submission" date="2013-06" db="EMBL/GenBank/DDBJ databases">
        <authorList>
            <person name="Weinstock G."/>
            <person name="Sodergren E."/>
            <person name="Lobos E.A."/>
            <person name="Fulton L."/>
            <person name="Fulton R."/>
            <person name="Courtney L."/>
            <person name="Fronick C."/>
            <person name="O'Laughlin M."/>
            <person name="Godfrey J."/>
            <person name="Wilson R.M."/>
            <person name="Miner T."/>
            <person name="Farmer C."/>
            <person name="Delehaunty K."/>
            <person name="Cordes M."/>
            <person name="Minx P."/>
            <person name="Tomlinson C."/>
            <person name="Chen J."/>
            <person name="Wollam A."/>
            <person name="Pepin K.H."/>
            <person name="Bhonagiri V."/>
            <person name="Zhang X."/>
            <person name="Warren W."/>
            <person name="Mitreva M."/>
            <person name="Mardis E.R."/>
            <person name="Wilson R.K."/>
        </authorList>
    </citation>
    <scope>NUCLEOTIDE SEQUENCE [LARGE SCALE GENOMIC DNA]</scope>
    <source>
        <strain evidence="1 2">ATCC 29426</strain>
    </source>
</reference>